<gene>
    <name evidence="1" type="ordered locus">Mnod_6739</name>
</gene>
<dbReference type="RefSeq" id="WP_015933066.1">
    <property type="nucleotide sequence ID" value="NC_011894.1"/>
</dbReference>
<organism evidence="1 2">
    <name type="scientific">Methylobacterium nodulans (strain LMG 21967 / CNCM I-2342 / ORS 2060)</name>
    <dbReference type="NCBI Taxonomy" id="460265"/>
    <lineage>
        <taxon>Bacteria</taxon>
        <taxon>Pseudomonadati</taxon>
        <taxon>Pseudomonadota</taxon>
        <taxon>Alphaproteobacteria</taxon>
        <taxon>Hyphomicrobiales</taxon>
        <taxon>Methylobacteriaceae</taxon>
        <taxon>Methylobacterium</taxon>
    </lineage>
</organism>
<sequence length="45" mass="5200">MADRVLSEQLSGETRPAQVRTRYADDAYAWDDLRGRPFDLDSVKK</sequence>
<keyword evidence="2" id="KW-1185">Reference proteome</keyword>
<dbReference type="EMBL" id="CP001349">
    <property type="protein sequence ID" value="ACL61497.1"/>
    <property type="molecule type" value="Genomic_DNA"/>
</dbReference>
<dbReference type="STRING" id="460265.Mnod_6739"/>
<dbReference type="KEGG" id="mno:Mnod_6739"/>
<protein>
    <submittedName>
        <fullName evidence="1">Uncharacterized protein</fullName>
    </submittedName>
</protein>
<evidence type="ECO:0000313" key="1">
    <source>
        <dbReference type="EMBL" id="ACL61497.1"/>
    </source>
</evidence>
<proteinExistence type="predicted"/>
<dbReference type="HOGENOM" id="CLU_3201932_0_0_5"/>
<dbReference type="OrthoDB" id="425753at2"/>
<dbReference type="Proteomes" id="UP000008207">
    <property type="component" value="Chromosome"/>
</dbReference>
<evidence type="ECO:0000313" key="2">
    <source>
        <dbReference type="Proteomes" id="UP000008207"/>
    </source>
</evidence>
<reference evidence="1 2" key="1">
    <citation type="submission" date="2009-01" db="EMBL/GenBank/DDBJ databases">
        <title>Complete sequence of chromosome of Methylobacterium nodulans ORS 2060.</title>
        <authorList>
            <consortium name="US DOE Joint Genome Institute"/>
            <person name="Lucas S."/>
            <person name="Copeland A."/>
            <person name="Lapidus A."/>
            <person name="Glavina del Rio T."/>
            <person name="Dalin E."/>
            <person name="Tice H."/>
            <person name="Bruce D."/>
            <person name="Goodwin L."/>
            <person name="Pitluck S."/>
            <person name="Sims D."/>
            <person name="Brettin T."/>
            <person name="Detter J.C."/>
            <person name="Han C."/>
            <person name="Larimer F."/>
            <person name="Land M."/>
            <person name="Hauser L."/>
            <person name="Kyrpides N."/>
            <person name="Ivanova N."/>
            <person name="Marx C.J."/>
            <person name="Richardson P."/>
        </authorList>
    </citation>
    <scope>NUCLEOTIDE SEQUENCE [LARGE SCALE GENOMIC DNA]</scope>
    <source>
        <strain evidence="2">LMG 21967 / CNCM I-2342 / ORS 2060</strain>
    </source>
</reference>
<dbReference type="AlphaFoldDB" id="B8IG20"/>
<accession>B8IG20</accession>
<name>B8IG20_METNO</name>